<sequence>MDDEADTDGSSVELTSNEDWMSLNSIVKTPFFNESDLSYSLHTGTLPQLQVDKNVYAPHSRILCSQSPTPKFSSETFQKKYI</sequence>
<gene>
    <name evidence="1" type="primary">Necator_chrI.g2404</name>
    <name evidence="1" type="ORF">RB195_006276</name>
</gene>
<keyword evidence="2" id="KW-1185">Reference proteome</keyword>
<dbReference type="Proteomes" id="UP001303046">
    <property type="component" value="Unassembled WGS sequence"/>
</dbReference>
<reference evidence="1 2" key="1">
    <citation type="submission" date="2023-08" db="EMBL/GenBank/DDBJ databases">
        <title>A Necator americanus chromosomal reference genome.</title>
        <authorList>
            <person name="Ilik V."/>
            <person name="Petrzelkova K.J."/>
            <person name="Pardy F."/>
            <person name="Fuh T."/>
            <person name="Niatou-Singa F.S."/>
            <person name="Gouil Q."/>
            <person name="Baker L."/>
            <person name="Ritchie M.E."/>
            <person name="Jex A.R."/>
            <person name="Gazzola D."/>
            <person name="Li H."/>
            <person name="Toshio Fujiwara R."/>
            <person name="Zhan B."/>
            <person name="Aroian R.V."/>
            <person name="Pafco B."/>
            <person name="Schwarz E.M."/>
        </authorList>
    </citation>
    <scope>NUCLEOTIDE SEQUENCE [LARGE SCALE GENOMIC DNA]</scope>
    <source>
        <strain evidence="1 2">Aroian</strain>
        <tissue evidence="1">Whole animal</tissue>
    </source>
</reference>
<organism evidence="1 2">
    <name type="scientific">Necator americanus</name>
    <name type="common">Human hookworm</name>
    <dbReference type="NCBI Taxonomy" id="51031"/>
    <lineage>
        <taxon>Eukaryota</taxon>
        <taxon>Metazoa</taxon>
        <taxon>Ecdysozoa</taxon>
        <taxon>Nematoda</taxon>
        <taxon>Chromadorea</taxon>
        <taxon>Rhabditida</taxon>
        <taxon>Rhabditina</taxon>
        <taxon>Rhabditomorpha</taxon>
        <taxon>Strongyloidea</taxon>
        <taxon>Ancylostomatidae</taxon>
        <taxon>Bunostominae</taxon>
        <taxon>Necator</taxon>
    </lineage>
</organism>
<evidence type="ECO:0000313" key="1">
    <source>
        <dbReference type="EMBL" id="KAK6729130.1"/>
    </source>
</evidence>
<accession>A0ABR1BTB4</accession>
<evidence type="ECO:0000313" key="2">
    <source>
        <dbReference type="Proteomes" id="UP001303046"/>
    </source>
</evidence>
<dbReference type="EMBL" id="JAVFWL010000001">
    <property type="protein sequence ID" value="KAK6729130.1"/>
    <property type="molecule type" value="Genomic_DNA"/>
</dbReference>
<comment type="caution">
    <text evidence="1">The sequence shown here is derived from an EMBL/GenBank/DDBJ whole genome shotgun (WGS) entry which is preliminary data.</text>
</comment>
<name>A0ABR1BTB4_NECAM</name>
<proteinExistence type="predicted"/>
<protein>
    <submittedName>
        <fullName evidence="1">Uncharacterized protein</fullName>
    </submittedName>
</protein>